<name>A0A6J5MEK3_9CAUD</name>
<accession>A0A6J5MEK3</accession>
<reference evidence="1" key="1">
    <citation type="submission" date="2020-04" db="EMBL/GenBank/DDBJ databases">
        <authorList>
            <person name="Chiriac C."/>
            <person name="Salcher M."/>
            <person name="Ghai R."/>
            <person name="Kavagutti S V."/>
        </authorList>
    </citation>
    <scope>NUCLEOTIDE SEQUENCE</scope>
</reference>
<gene>
    <name evidence="1" type="ORF">UFOVP458_57</name>
</gene>
<organism evidence="1">
    <name type="scientific">uncultured Caudovirales phage</name>
    <dbReference type="NCBI Taxonomy" id="2100421"/>
    <lineage>
        <taxon>Viruses</taxon>
        <taxon>Duplodnaviria</taxon>
        <taxon>Heunggongvirae</taxon>
        <taxon>Uroviricota</taxon>
        <taxon>Caudoviricetes</taxon>
        <taxon>Peduoviridae</taxon>
        <taxon>Maltschvirus</taxon>
        <taxon>Maltschvirus maltsch</taxon>
    </lineage>
</organism>
<protein>
    <submittedName>
        <fullName evidence="1">Uncharacterized protein</fullName>
    </submittedName>
</protein>
<dbReference type="EMBL" id="LR796437">
    <property type="protein sequence ID" value="CAB4144702.1"/>
    <property type="molecule type" value="Genomic_DNA"/>
</dbReference>
<proteinExistence type="predicted"/>
<evidence type="ECO:0000313" key="1">
    <source>
        <dbReference type="EMBL" id="CAB4144702.1"/>
    </source>
</evidence>
<sequence>MTTIFTVMYFGNAKRYQDLCEEVGASSKRHAVEKVYSKMRNEDYFPEDEFVYGGLVRDCDGNVIAEQGDETIEYDGGYFYAEPLI</sequence>